<evidence type="ECO:0000313" key="2">
    <source>
        <dbReference type="Proteomes" id="UP000091857"/>
    </source>
</evidence>
<accession>A0ACB7I7L4</accession>
<proteinExistence type="predicted"/>
<comment type="caution">
    <text evidence="1">The sequence shown here is derived from an EMBL/GenBank/DDBJ whole genome shotgun (WGS) entry which is preliminary data.</text>
</comment>
<name>A0ACB7I7L4_MANES</name>
<organism evidence="1 2">
    <name type="scientific">Manihot esculenta</name>
    <name type="common">Cassava</name>
    <name type="synonym">Jatropha manihot</name>
    <dbReference type="NCBI Taxonomy" id="3983"/>
    <lineage>
        <taxon>Eukaryota</taxon>
        <taxon>Viridiplantae</taxon>
        <taxon>Streptophyta</taxon>
        <taxon>Embryophyta</taxon>
        <taxon>Tracheophyta</taxon>
        <taxon>Spermatophyta</taxon>
        <taxon>Magnoliopsida</taxon>
        <taxon>eudicotyledons</taxon>
        <taxon>Gunneridae</taxon>
        <taxon>Pentapetalae</taxon>
        <taxon>rosids</taxon>
        <taxon>fabids</taxon>
        <taxon>Malpighiales</taxon>
        <taxon>Euphorbiaceae</taxon>
        <taxon>Crotonoideae</taxon>
        <taxon>Manihoteae</taxon>
        <taxon>Manihot</taxon>
    </lineage>
</organism>
<sequence length="117" mass="13177">MAEWLPSNSSSNVNVHDPVTSQPRLAFQTGTYIVQVPMDQIYLVPAPENAKQHRNPEAKKEAYRCYSQLCCFIFIVIVVISIALTLGFSFSLLKPKNPEFKVQRLAVKAFAKTCRTS</sequence>
<evidence type="ECO:0000313" key="1">
    <source>
        <dbReference type="EMBL" id="KAG8660391.1"/>
    </source>
</evidence>
<dbReference type="EMBL" id="CM004388">
    <property type="protein sequence ID" value="KAG8660391.1"/>
    <property type="molecule type" value="Genomic_DNA"/>
</dbReference>
<dbReference type="Proteomes" id="UP000091857">
    <property type="component" value="Chromosome 2"/>
</dbReference>
<gene>
    <name evidence="1" type="ORF">MANES_02G154102v8</name>
</gene>
<protein>
    <submittedName>
        <fullName evidence="1">Uncharacterized protein</fullName>
    </submittedName>
</protein>
<reference evidence="2" key="1">
    <citation type="journal article" date="2016" name="Nat. Biotechnol.">
        <title>Sequencing wild and cultivated cassava and related species reveals extensive interspecific hybridization and genetic diversity.</title>
        <authorList>
            <person name="Bredeson J.V."/>
            <person name="Lyons J.B."/>
            <person name="Prochnik S.E."/>
            <person name="Wu G.A."/>
            <person name="Ha C.M."/>
            <person name="Edsinger-Gonzales E."/>
            <person name="Grimwood J."/>
            <person name="Schmutz J."/>
            <person name="Rabbi I.Y."/>
            <person name="Egesi C."/>
            <person name="Nauluvula P."/>
            <person name="Lebot V."/>
            <person name="Ndunguru J."/>
            <person name="Mkamilo G."/>
            <person name="Bart R.S."/>
            <person name="Setter T.L."/>
            <person name="Gleadow R.M."/>
            <person name="Kulakow P."/>
            <person name="Ferguson M.E."/>
            <person name="Rounsley S."/>
            <person name="Rokhsar D.S."/>
        </authorList>
    </citation>
    <scope>NUCLEOTIDE SEQUENCE [LARGE SCALE GENOMIC DNA]</scope>
    <source>
        <strain evidence="2">cv. AM560-2</strain>
    </source>
</reference>
<keyword evidence="2" id="KW-1185">Reference proteome</keyword>